<dbReference type="GO" id="GO:0035527">
    <property type="term" value="F:3-hydroxypropionate dehydrogenase (NADP+) activity"/>
    <property type="evidence" value="ECO:0007669"/>
    <property type="project" value="UniProtKB-EC"/>
</dbReference>
<proteinExistence type="inferred from homology"/>
<dbReference type="Proteomes" id="UP000019151">
    <property type="component" value="Chromosome"/>
</dbReference>
<evidence type="ECO:0000256" key="3">
    <source>
        <dbReference type="ARBA" id="ARBA00043812"/>
    </source>
</evidence>
<dbReference type="InterPro" id="IPR036291">
    <property type="entry name" value="NAD(P)-bd_dom_sf"/>
</dbReference>
<keyword evidence="13" id="KW-1185">Reference proteome</keyword>
<dbReference type="EC" id="1.1.1.298" evidence="4"/>
<dbReference type="InterPro" id="IPR002347">
    <property type="entry name" value="SDR_fam"/>
</dbReference>
<keyword evidence="2" id="KW-0560">Oxidoreductase</keyword>
<comment type="function">
    <text evidence="9">NADP-dependent dehydrogenase with broad substrate specificity acting on 3-hydroxy acids. Catalyzes the NADP-dependent oxidation of L-allo-threonine to L-2-amino-3-keto-butyrate, which is spontaneously decarboxylated into aminoacetone. Also acts on D-threonine, L-serine, D-serine, D-3-hydroxyisobutyrate, L-3-hydroxyisobutyrate, D-glycerate and L-glycerate. Able to catalyze the reduction of the malonic semialdehyde to 3-hydroxypropionic acid. YdfG is apparently supplementing RutE, the presumed malonic semialdehyde reductase involved in pyrimidine degradation since both are able to detoxify malonic semialdehyde.</text>
</comment>
<evidence type="ECO:0000256" key="7">
    <source>
        <dbReference type="ARBA" id="ARBA00044271"/>
    </source>
</evidence>
<accession>W0RCQ9</accession>
<dbReference type="Pfam" id="PF00106">
    <property type="entry name" value="adh_short"/>
    <property type="match status" value="1"/>
</dbReference>
<dbReference type="PROSITE" id="PS00061">
    <property type="entry name" value="ADH_SHORT"/>
    <property type="match status" value="1"/>
</dbReference>
<evidence type="ECO:0000256" key="5">
    <source>
        <dbReference type="ARBA" id="ARBA00044059"/>
    </source>
</evidence>
<dbReference type="AlphaFoldDB" id="W0RCQ9"/>
<dbReference type="KEGG" id="gba:J421_1049"/>
<dbReference type="RefSeq" id="WP_025410118.1">
    <property type="nucleotide sequence ID" value="NZ_CP007128.1"/>
</dbReference>
<dbReference type="PANTHER" id="PTHR43086">
    <property type="entry name" value="VERY-LONG-CHAIN 3-OXOOACYL-COA REDUCTASE"/>
    <property type="match status" value="1"/>
</dbReference>
<comment type="catalytic activity">
    <reaction evidence="10">
        <text>3-hydroxypropanoate + NADP(+) = 3-oxopropanoate + NADPH + H(+)</text>
        <dbReference type="Rhea" id="RHEA:26438"/>
        <dbReference type="ChEBI" id="CHEBI:15378"/>
        <dbReference type="ChEBI" id="CHEBI:16510"/>
        <dbReference type="ChEBI" id="CHEBI:33190"/>
        <dbReference type="ChEBI" id="CHEBI:57783"/>
        <dbReference type="ChEBI" id="CHEBI:58349"/>
        <dbReference type="EC" id="1.1.1.298"/>
    </reaction>
</comment>
<reference evidence="12 13" key="1">
    <citation type="journal article" date="2014" name="Genome Announc.">
        <title>Genome Sequence and Methylome of Soil Bacterium Gemmatirosa kalamazoonensis KBS708T, a Member of the Rarely Cultivated Gemmatimonadetes Phylum.</title>
        <authorList>
            <person name="Debruyn J.M."/>
            <person name="Radosevich M."/>
            <person name="Wommack K.E."/>
            <person name="Polson S.W."/>
            <person name="Hauser L.J."/>
            <person name="Fawaz M.N."/>
            <person name="Korlach J."/>
            <person name="Tsai Y.C."/>
        </authorList>
    </citation>
    <scope>NUCLEOTIDE SEQUENCE [LARGE SCALE GENOMIC DNA]</scope>
    <source>
        <strain evidence="12 13">KBS708</strain>
    </source>
</reference>
<dbReference type="EC" id="1.1.1.381" evidence="5"/>
<comment type="similarity">
    <text evidence="1 11">Belongs to the short-chain dehydrogenases/reductases (SDR) family.</text>
</comment>
<dbReference type="SUPFAM" id="SSF51735">
    <property type="entry name" value="NAD(P)-binding Rossmann-fold domains"/>
    <property type="match status" value="1"/>
</dbReference>
<dbReference type="Gene3D" id="3.40.50.720">
    <property type="entry name" value="NAD(P)-binding Rossmann-like Domain"/>
    <property type="match status" value="1"/>
</dbReference>
<dbReference type="InterPro" id="IPR020904">
    <property type="entry name" value="Sc_DH/Rdtase_CS"/>
</dbReference>
<name>W0RCQ9_9BACT</name>
<dbReference type="HOGENOM" id="CLU_010194_2_1_0"/>
<evidence type="ECO:0000256" key="8">
    <source>
        <dbReference type="ARBA" id="ARBA00044349"/>
    </source>
</evidence>
<protein>
    <recommendedName>
        <fullName evidence="6">NADP-dependent 3-hydroxy acid dehydrogenase YdfG</fullName>
        <ecNumber evidence="4">1.1.1.298</ecNumber>
        <ecNumber evidence="5">1.1.1.381</ecNumber>
    </recommendedName>
    <alternativeName>
        <fullName evidence="8">L-allo-threonine dehydrogenase</fullName>
    </alternativeName>
    <alternativeName>
        <fullName evidence="7">Malonic semialdehyde reductase</fullName>
    </alternativeName>
</protein>
<evidence type="ECO:0000256" key="1">
    <source>
        <dbReference type="ARBA" id="ARBA00006484"/>
    </source>
</evidence>
<dbReference type="eggNOG" id="COG0300">
    <property type="taxonomic scope" value="Bacteria"/>
</dbReference>
<evidence type="ECO:0000256" key="6">
    <source>
        <dbReference type="ARBA" id="ARBA00044065"/>
    </source>
</evidence>
<dbReference type="PATRIC" id="fig|861299.3.peg.1063"/>
<dbReference type="PANTHER" id="PTHR43086:SF3">
    <property type="entry name" value="NADP-DEPENDENT 3-HYDROXY ACID DEHYDROGENASE YDFG"/>
    <property type="match status" value="1"/>
</dbReference>
<sequence>MTRPLAVVTGATAGIGRVFCDRLAERGHDLLLVARDVARLEATAGELRARHGVAARVHAADLSDEAATGALAESLGTEAVDVLVNNAGFGTTGTLARTDPAAQQRMVRVHCLAPLRLVQAVLPGMVARRRGAIVNVASVASFVTVPGTVTYSAAKAFLRVLSEGLAAEVAGTGVRVQALCPGFTRTEFHQRMGAGGTGIPDWAWLSADDVVAASLRALDRGGPVVVVPDLRYRAMVSLFRHLPMRMLTWVETRVPMRRART</sequence>
<evidence type="ECO:0000256" key="11">
    <source>
        <dbReference type="RuleBase" id="RU000363"/>
    </source>
</evidence>
<dbReference type="InParanoid" id="W0RCQ9"/>
<evidence type="ECO:0000313" key="13">
    <source>
        <dbReference type="Proteomes" id="UP000019151"/>
    </source>
</evidence>
<evidence type="ECO:0000256" key="9">
    <source>
        <dbReference type="ARBA" id="ARBA00045650"/>
    </source>
</evidence>
<evidence type="ECO:0000256" key="10">
    <source>
        <dbReference type="ARBA" id="ARBA00047274"/>
    </source>
</evidence>
<dbReference type="OrthoDB" id="9810734at2"/>
<dbReference type="PIRSF" id="PIRSF000126">
    <property type="entry name" value="11-beta-HSD1"/>
    <property type="match status" value="1"/>
</dbReference>
<evidence type="ECO:0000313" key="12">
    <source>
        <dbReference type="EMBL" id="AHG88586.1"/>
    </source>
</evidence>
<gene>
    <name evidence="12" type="ORF">J421_1049</name>
</gene>
<organism evidence="12 13">
    <name type="scientific">Gemmatirosa kalamazoonensis</name>
    <dbReference type="NCBI Taxonomy" id="861299"/>
    <lineage>
        <taxon>Bacteria</taxon>
        <taxon>Pseudomonadati</taxon>
        <taxon>Gemmatimonadota</taxon>
        <taxon>Gemmatimonadia</taxon>
        <taxon>Gemmatimonadales</taxon>
        <taxon>Gemmatimonadaceae</taxon>
        <taxon>Gemmatirosa</taxon>
    </lineage>
</organism>
<dbReference type="PRINTS" id="PR00081">
    <property type="entry name" value="GDHRDH"/>
</dbReference>
<dbReference type="PRINTS" id="PR00080">
    <property type="entry name" value="SDRFAMILY"/>
</dbReference>
<dbReference type="STRING" id="861299.J421_1049"/>
<dbReference type="EMBL" id="CP007128">
    <property type="protein sequence ID" value="AHG88586.1"/>
    <property type="molecule type" value="Genomic_DNA"/>
</dbReference>
<evidence type="ECO:0000256" key="4">
    <source>
        <dbReference type="ARBA" id="ARBA00044050"/>
    </source>
</evidence>
<comment type="catalytic activity">
    <reaction evidence="3">
        <text>L-allo-threonine + NADP(+) = aminoacetone + CO2 + NADPH</text>
        <dbReference type="Rhea" id="RHEA:43524"/>
        <dbReference type="ChEBI" id="CHEBI:16526"/>
        <dbReference type="ChEBI" id="CHEBI:57783"/>
        <dbReference type="ChEBI" id="CHEBI:58320"/>
        <dbReference type="ChEBI" id="CHEBI:58349"/>
        <dbReference type="ChEBI" id="CHEBI:58585"/>
        <dbReference type="EC" id="1.1.1.381"/>
    </reaction>
</comment>
<evidence type="ECO:0000256" key="2">
    <source>
        <dbReference type="ARBA" id="ARBA00023002"/>
    </source>
</evidence>